<evidence type="ECO:0008006" key="4">
    <source>
        <dbReference type="Google" id="ProtNLM"/>
    </source>
</evidence>
<accession>A0ABY4C6G3</accession>
<gene>
    <name evidence="2" type="ORF">MNR06_12375</name>
</gene>
<dbReference type="Proteomes" id="UP000830116">
    <property type="component" value="Chromosome"/>
</dbReference>
<reference evidence="2" key="1">
    <citation type="submission" date="2022-03" db="EMBL/GenBank/DDBJ databases">
        <title>Genome Identification and Characterization of new species Bdellovibrio reynosense LBG001 sp. nov. from a Mexico soil sample.</title>
        <authorList>
            <person name="Camilli A."/>
            <person name="Ajao Y."/>
            <person name="Guo X."/>
        </authorList>
    </citation>
    <scope>NUCLEOTIDE SEQUENCE</scope>
    <source>
        <strain evidence="2">LBG001</strain>
    </source>
</reference>
<protein>
    <recommendedName>
        <fullName evidence="4">DUF481 domain-containing protein</fullName>
    </recommendedName>
</protein>
<name>A0ABY4C6G3_9BACT</name>
<proteinExistence type="predicted"/>
<evidence type="ECO:0000313" key="2">
    <source>
        <dbReference type="EMBL" id="UOF00495.1"/>
    </source>
</evidence>
<sequence length="213" mass="23406">MQKLFIRSLIVLLVSGAVQAQASVNLSADANTVSEKAHSIESEYSQNMRDERLSTSYASNLKMRDHRKVGAGFFFGGSAGMAGLNLELNFEDADGVLASFGQGPGYDAFQLSWKHTFEGDYLSPYTTLGYSRWYNSDGARLDSSDILDRVLTTKEKKSGQFGTNFINTTFGIQYNQLSGDLAGMSFYGELTGMYEVSRSMLIPNGSVGALYYF</sequence>
<dbReference type="EMBL" id="CP093442">
    <property type="protein sequence ID" value="UOF00495.1"/>
    <property type="molecule type" value="Genomic_DNA"/>
</dbReference>
<keyword evidence="3" id="KW-1185">Reference proteome</keyword>
<keyword evidence="1" id="KW-0732">Signal</keyword>
<evidence type="ECO:0000256" key="1">
    <source>
        <dbReference type="SAM" id="SignalP"/>
    </source>
</evidence>
<feature type="signal peptide" evidence="1">
    <location>
        <begin position="1"/>
        <end position="22"/>
    </location>
</feature>
<feature type="chain" id="PRO_5047508402" description="DUF481 domain-containing protein" evidence="1">
    <location>
        <begin position="23"/>
        <end position="213"/>
    </location>
</feature>
<organism evidence="2 3">
    <name type="scientific">Bdellovibrio reynosensis</name>
    <dbReference type="NCBI Taxonomy" id="2835041"/>
    <lineage>
        <taxon>Bacteria</taxon>
        <taxon>Pseudomonadati</taxon>
        <taxon>Bdellovibrionota</taxon>
        <taxon>Bdellovibrionia</taxon>
        <taxon>Bdellovibrionales</taxon>
        <taxon>Pseudobdellovibrionaceae</taxon>
        <taxon>Bdellovibrio</taxon>
    </lineage>
</organism>
<evidence type="ECO:0000313" key="3">
    <source>
        <dbReference type="Proteomes" id="UP000830116"/>
    </source>
</evidence>
<dbReference type="RefSeq" id="WP_243536517.1">
    <property type="nucleotide sequence ID" value="NZ_CP093442.1"/>
</dbReference>